<dbReference type="Proteomes" id="UP000607653">
    <property type="component" value="Unassembled WGS sequence"/>
</dbReference>
<reference evidence="1 2" key="1">
    <citation type="journal article" date="2020" name="Mol. Biol. Evol.">
        <title>Distinct Expression and Methylation Patterns for Genes with Different Fates following a Single Whole-Genome Duplication in Flowering Plants.</title>
        <authorList>
            <person name="Shi T."/>
            <person name="Rahmani R.S."/>
            <person name="Gugger P.F."/>
            <person name="Wang M."/>
            <person name="Li H."/>
            <person name="Zhang Y."/>
            <person name="Li Z."/>
            <person name="Wang Q."/>
            <person name="Van de Peer Y."/>
            <person name="Marchal K."/>
            <person name="Chen J."/>
        </authorList>
    </citation>
    <scope>NUCLEOTIDE SEQUENCE [LARGE SCALE GENOMIC DNA]</scope>
    <source>
        <tissue evidence="1">Leaf</tissue>
    </source>
</reference>
<dbReference type="PANTHER" id="PTHR47162:SF9">
    <property type="entry name" value="PHD FINGER PROTEIN EHD3-LIKE"/>
    <property type="match status" value="1"/>
</dbReference>
<comment type="caution">
    <text evidence="1">The sequence shown here is derived from an EMBL/GenBank/DDBJ whole genome shotgun (WGS) entry which is preliminary data.</text>
</comment>
<sequence length="458" mass="51136">MGEMLVEERTCNGESMDCSLLAPCSNGAILNGYAFGFGGDNTNGNLGVSSSEGIRTYKRRKQLRLTSVSNLQEDGRISVETAGQFANKAIKKPGDMVLLRRNSNEQTVPNGSNDCTNAFWRNIVLEQISQSLGESEGGVRSCIREALRCSSFGFASMPKMQSVAEKTTWGPVILVWLTEPTYYLYFPLIINIIGWLIHHLQDSVECNGDSQRFCSQLHGKTEILDIVQNAAKVHTSATSNESQNETSSQANVHHVSELCQQIFLKIIVSEKFSLLCKLLCENFPGVKVDSFIDFSVINSRMKEGAYGQSPIHFCTDIQQVWGRLQRIGAEMVSLAKSLANMSQTTYREQAGGMVNGTSEEGKHVEGINQFSTKQNDSILFPRNLTSRNWRKQRIVPQTKFASAQVVELRQRERTWSVMHVNKRSISVVLSLSLKRSHQLIGFVTIAQPVELNHYKIIV</sequence>
<accession>A0A822Z9V2</accession>
<evidence type="ECO:0000313" key="1">
    <source>
        <dbReference type="EMBL" id="DAD39816.1"/>
    </source>
</evidence>
<name>A0A822Z9V2_NELNU</name>
<evidence type="ECO:0000313" key="2">
    <source>
        <dbReference type="Proteomes" id="UP000607653"/>
    </source>
</evidence>
<dbReference type="AlphaFoldDB" id="A0A822Z9V2"/>
<gene>
    <name evidence="1" type="ORF">HUJ06_014139</name>
</gene>
<dbReference type="PANTHER" id="PTHR47162">
    <property type="entry name" value="OS02G0192300 PROTEIN"/>
    <property type="match status" value="1"/>
</dbReference>
<proteinExistence type="predicted"/>
<protein>
    <submittedName>
        <fullName evidence="1">Uncharacterized protein</fullName>
    </submittedName>
</protein>
<keyword evidence="2" id="KW-1185">Reference proteome</keyword>
<organism evidence="1 2">
    <name type="scientific">Nelumbo nucifera</name>
    <name type="common">Sacred lotus</name>
    <dbReference type="NCBI Taxonomy" id="4432"/>
    <lineage>
        <taxon>Eukaryota</taxon>
        <taxon>Viridiplantae</taxon>
        <taxon>Streptophyta</taxon>
        <taxon>Embryophyta</taxon>
        <taxon>Tracheophyta</taxon>
        <taxon>Spermatophyta</taxon>
        <taxon>Magnoliopsida</taxon>
        <taxon>Proteales</taxon>
        <taxon>Nelumbonaceae</taxon>
        <taxon>Nelumbo</taxon>
    </lineage>
</organism>
<dbReference type="EMBL" id="DUZY01000005">
    <property type="protein sequence ID" value="DAD39816.1"/>
    <property type="molecule type" value="Genomic_DNA"/>
</dbReference>